<reference evidence="1 2" key="1">
    <citation type="submission" date="2019-11" db="EMBL/GenBank/DDBJ databases">
        <title>Genome-resolved metagenomics to study the prevalence of co-infection and intraspecific heterogeneity among plant pathogen metapopulations.</title>
        <authorList>
            <person name="Newberry E."/>
            <person name="Bhandari R."/>
            <person name="Kemble J."/>
            <person name="Sikora E."/>
            <person name="Potnis N."/>
        </authorList>
    </citation>
    <scope>NUCLEOTIDE SEQUENCE [LARGE SCALE GENOMIC DNA]</scope>
    <source>
        <strain evidence="1">Xp_Tom_Tuscaloosa_18b</strain>
    </source>
</reference>
<dbReference type="AlphaFoldDB" id="A0A6L9VQU1"/>
<dbReference type="EMBL" id="JAAGYU010000047">
    <property type="protein sequence ID" value="NEL76940.1"/>
    <property type="molecule type" value="Genomic_DNA"/>
</dbReference>
<comment type="caution">
    <text evidence="1">The sequence shown here is derived from an EMBL/GenBank/DDBJ whole genome shotgun (WGS) entry which is preliminary data.</text>
</comment>
<evidence type="ECO:0000313" key="2">
    <source>
        <dbReference type="Proteomes" id="UP000471082"/>
    </source>
</evidence>
<proteinExistence type="predicted"/>
<dbReference type="RefSeq" id="WP_127172342.1">
    <property type="nucleotide sequence ID" value="NZ_JAQRDW010000003.1"/>
</dbReference>
<evidence type="ECO:0000313" key="1">
    <source>
        <dbReference type="EMBL" id="NEL76940.1"/>
    </source>
</evidence>
<name>A0A6L9VQU1_XANPE</name>
<gene>
    <name evidence="1" type="ORF">G3W61_11855</name>
</gene>
<dbReference type="Proteomes" id="UP000471082">
    <property type="component" value="Unassembled WGS sequence"/>
</dbReference>
<sequence>MKKAEAEAGVRRLVHEWRGLPANRATETRKLNNSDFESWLRDEHPQYLIFKCVGGVSDQIERWFAQELSVPSYLRNV</sequence>
<protein>
    <submittedName>
        <fullName evidence="1">Uncharacterized protein</fullName>
    </submittedName>
</protein>
<accession>A0A6L9VQU1</accession>
<organism evidence="1 2">
    <name type="scientific">Xanthomonas perforans</name>
    <dbReference type="NCBI Taxonomy" id="442694"/>
    <lineage>
        <taxon>Bacteria</taxon>
        <taxon>Pseudomonadati</taxon>
        <taxon>Pseudomonadota</taxon>
        <taxon>Gammaproteobacteria</taxon>
        <taxon>Lysobacterales</taxon>
        <taxon>Lysobacteraceae</taxon>
        <taxon>Xanthomonas</taxon>
    </lineage>
</organism>